<organism evidence="2">
    <name type="scientific">bioreactor metagenome</name>
    <dbReference type="NCBI Taxonomy" id="1076179"/>
    <lineage>
        <taxon>unclassified sequences</taxon>
        <taxon>metagenomes</taxon>
        <taxon>ecological metagenomes</taxon>
    </lineage>
</organism>
<name>A0A645AD75_9ZZZZ</name>
<feature type="compositionally biased region" description="Polar residues" evidence="1">
    <location>
        <begin position="228"/>
        <end position="241"/>
    </location>
</feature>
<gene>
    <name evidence="2" type="ORF">SDC9_97652</name>
</gene>
<dbReference type="CDD" id="cd22641">
    <property type="entry name" value="C24-like"/>
    <property type="match status" value="1"/>
</dbReference>
<dbReference type="SUPFAM" id="SSF88874">
    <property type="entry name" value="Receptor-binding domain of short tail fibre protein gp12"/>
    <property type="match status" value="1"/>
</dbReference>
<evidence type="ECO:0000256" key="1">
    <source>
        <dbReference type="SAM" id="MobiDB-lite"/>
    </source>
</evidence>
<proteinExistence type="predicted"/>
<accession>A0A645AD75</accession>
<dbReference type="AlphaFoldDB" id="A0A645AD75"/>
<dbReference type="EMBL" id="VSSQ01013178">
    <property type="protein sequence ID" value="MPM50906.1"/>
    <property type="molecule type" value="Genomic_DNA"/>
</dbReference>
<sequence length="306" mass="30320">MTAAQAGAIPATAKGTVGGVAELDGGGKVPSSQLPSYVDDVLEYAGSASFPATGEAGKIYVVQDTNKTYRWSGSAYVEIAQGIALGETSATAYRGDRGKTSYDHSQLTTGNPHHVTAAQAGAAAASHTHAASDMTSGVDSTPTAGSNNLVTSGGVKAALGALVPAGCILLWSGAATAIPSGWALCNGESGTPNLRDRFIVGAGSTYAVGATGGASSVTLTTDQIPSHTHSNTIGSESNHTHGVTAGIGTSSSGSASWAGDSQSGTKTVTSGKGSAHTHTITKASAGGGGSHENRPPYYAMCYIMKL</sequence>
<evidence type="ECO:0000313" key="2">
    <source>
        <dbReference type="EMBL" id="MPM50906.1"/>
    </source>
</evidence>
<protein>
    <recommendedName>
        <fullName evidence="3">Phage tail collar domain-containing protein</fullName>
    </recommendedName>
</protein>
<evidence type="ECO:0008006" key="3">
    <source>
        <dbReference type="Google" id="ProtNLM"/>
    </source>
</evidence>
<feature type="region of interest" description="Disordered" evidence="1">
    <location>
        <begin position="228"/>
        <end position="291"/>
    </location>
</feature>
<reference evidence="2" key="1">
    <citation type="submission" date="2019-08" db="EMBL/GenBank/DDBJ databases">
        <authorList>
            <person name="Kucharzyk K."/>
            <person name="Murdoch R.W."/>
            <person name="Higgins S."/>
            <person name="Loffler F."/>
        </authorList>
    </citation>
    <scope>NUCLEOTIDE SEQUENCE</scope>
</reference>
<feature type="compositionally biased region" description="Low complexity" evidence="1">
    <location>
        <begin position="246"/>
        <end position="264"/>
    </location>
</feature>
<comment type="caution">
    <text evidence="2">The sequence shown here is derived from an EMBL/GenBank/DDBJ whole genome shotgun (WGS) entry which is preliminary data.</text>
</comment>
<feature type="compositionally biased region" description="Polar residues" evidence="1">
    <location>
        <begin position="265"/>
        <end position="282"/>
    </location>
</feature>